<evidence type="ECO:0000313" key="2">
    <source>
        <dbReference type="Proteomes" id="UP001140234"/>
    </source>
</evidence>
<proteinExistence type="predicted"/>
<evidence type="ECO:0000313" key="1">
    <source>
        <dbReference type="EMBL" id="KAJ2766354.1"/>
    </source>
</evidence>
<keyword evidence="2" id="KW-1185">Reference proteome</keyword>
<dbReference type="Proteomes" id="UP001140234">
    <property type="component" value="Unassembled WGS sequence"/>
</dbReference>
<gene>
    <name evidence="1" type="primary">VPS33</name>
    <name evidence="1" type="ORF">IWQ57_004400</name>
</gene>
<dbReference type="EMBL" id="JANBUJ010001721">
    <property type="protein sequence ID" value="KAJ2766354.1"/>
    <property type="molecule type" value="Genomic_DNA"/>
</dbReference>
<reference evidence="1" key="1">
    <citation type="submission" date="2022-07" db="EMBL/GenBank/DDBJ databases">
        <title>Phylogenomic reconstructions and comparative analyses of Kickxellomycotina fungi.</title>
        <authorList>
            <person name="Reynolds N.K."/>
            <person name="Stajich J.E."/>
            <person name="Barry K."/>
            <person name="Grigoriev I.V."/>
            <person name="Crous P."/>
            <person name="Smith M.E."/>
        </authorList>
    </citation>
    <scope>NUCLEOTIDE SEQUENCE</scope>
    <source>
        <strain evidence="1">CBS 109366</strain>
    </source>
</reference>
<name>A0ACC1JSD4_9FUNG</name>
<sequence>MAMTLAEAAPRLLELKELLRNELIAILDSVRGAKALVLDRDLSGALSAVVDFDVLKEHGVQKIFLLESGPAGAGAVNGVIYLVRPDVRKMKAIAEQIRGGGADCEYSVQMVPRRTLLCERVLEEEGVLGGVALGEYRLDFVPLEDDLLSLERPGLFKELYLDGDFSGVQCVARALMRLQGLYGFFPRILGKGDYARVLAHSLGRMRRELAPGSPLAMSGAFDAVVILDRAVDLVTPLLTQLTYEGLLSEVFGVADGAVTVGDMGGGTGTDTGDSSGSSSRAPTGRRRIVLSSSDAVYSEIRDMNFAGVGGVLSKMTRQLQGAYESRHKAKTVQEIRSFVGKLGGLQTEHQSLKAHIALAEALMRRTQSDDFGAQLDIEQALVGGGDLSKDQLAHLDRILALGDPRVAHIPGVTRAAPDAPLPPLPPASAPHTLHKVLRLLCLYALWRGPSFKQKAYDAWYDEVIAAFGHHQTITLDNLARVGLLAPPSAAAAATAQPPQQPPQQQQQQQQDPTLLDSVPPSTRPRAPAHSNSLGFLRRTLNLLTADENPDDVSYVYSGYAPISIRLLQCLVHDPAVYTPMSSSRYASLLRPLGDSRTRPALRDGQSVGGVKGGWGGWDDVLAELPGATTDLPQTPVTGTGSDGAAAAADEAVWRLGEKAPATLVVFLGGCTATEVAALRRLSQQHNHCYVAATTELLNGNSFLDPLIQHGPSGGAAS</sequence>
<comment type="caution">
    <text evidence="1">The sequence shown here is derived from an EMBL/GenBank/DDBJ whole genome shotgun (WGS) entry which is preliminary data.</text>
</comment>
<protein>
    <submittedName>
        <fullName evidence="1">Vacuolar protein-sorting-associated protein 33</fullName>
    </submittedName>
</protein>
<organism evidence="1 2">
    <name type="scientific">Coemansia nantahalensis</name>
    <dbReference type="NCBI Taxonomy" id="2789366"/>
    <lineage>
        <taxon>Eukaryota</taxon>
        <taxon>Fungi</taxon>
        <taxon>Fungi incertae sedis</taxon>
        <taxon>Zoopagomycota</taxon>
        <taxon>Kickxellomycotina</taxon>
        <taxon>Kickxellomycetes</taxon>
        <taxon>Kickxellales</taxon>
        <taxon>Kickxellaceae</taxon>
        <taxon>Coemansia</taxon>
    </lineage>
</organism>
<accession>A0ACC1JSD4</accession>